<keyword evidence="2" id="KW-1185">Reference proteome</keyword>
<dbReference type="Proteomes" id="UP000646911">
    <property type="component" value="Unassembled WGS sequence"/>
</dbReference>
<dbReference type="RefSeq" id="WP_186953519.1">
    <property type="nucleotide sequence ID" value="NZ_JACOFX010000004.1"/>
</dbReference>
<organism evidence="1 2">
    <name type="scientific">Undibacterium umbellatum</name>
    <dbReference type="NCBI Taxonomy" id="2762300"/>
    <lineage>
        <taxon>Bacteria</taxon>
        <taxon>Pseudomonadati</taxon>
        <taxon>Pseudomonadota</taxon>
        <taxon>Betaproteobacteria</taxon>
        <taxon>Burkholderiales</taxon>
        <taxon>Oxalobacteraceae</taxon>
        <taxon>Undibacterium</taxon>
    </lineage>
</organism>
<reference evidence="1 2" key="1">
    <citation type="submission" date="2020-08" db="EMBL/GenBank/DDBJ databases">
        <title>Novel species isolated from subtropical streams in China.</title>
        <authorList>
            <person name="Lu H."/>
        </authorList>
    </citation>
    <scope>NUCLEOTIDE SEQUENCE [LARGE SCALE GENOMIC DNA]</scope>
    <source>
        <strain evidence="1 2">NL8W</strain>
    </source>
</reference>
<evidence type="ECO:0000313" key="1">
    <source>
        <dbReference type="EMBL" id="MBC3907964.1"/>
    </source>
</evidence>
<evidence type="ECO:0000313" key="2">
    <source>
        <dbReference type="Proteomes" id="UP000646911"/>
    </source>
</evidence>
<comment type="caution">
    <text evidence="1">The sequence shown here is derived from an EMBL/GenBank/DDBJ whole genome shotgun (WGS) entry which is preliminary data.</text>
</comment>
<gene>
    <name evidence="1" type="ORF">H8L47_10325</name>
</gene>
<protein>
    <submittedName>
        <fullName evidence="1">Uncharacterized protein</fullName>
    </submittedName>
</protein>
<accession>A0ABR6Z8M5</accession>
<dbReference type="EMBL" id="JACOFX010000004">
    <property type="protein sequence ID" value="MBC3907964.1"/>
    <property type="molecule type" value="Genomic_DNA"/>
</dbReference>
<sequence>MIEKNASMSEQNILLDNMPESISKLVIEPWAEEIAIEQGDKVNVVGFGPIANARLQLEFKNNSLIIYAWQGSTLTVRLNERTVETASKVIEAI</sequence>
<proteinExistence type="predicted"/>
<name>A0ABR6Z8M5_9BURK</name>